<evidence type="ECO:0000313" key="5">
    <source>
        <dbReference type="Proteomes" id="UP000309186"/>
    </source>
</evidence>
<dbReference type="GO" id="GO:0009103">
    <property type="term" value="P:lipopolysaccharide biosynthetic process"/>
    <property type="evidence" value="ECO:0007669"/>
    <property type="project" value="TreeGrafter"/>
</dbReference>
<dbReference type="EMBL" id="PPSW01000039">
    <property type="protein sequence ID" value="TLX45361.1"/>
    <property type="molecule type" value="Genomic_DNA"/>
</dbReference>
<dbReference type="Pfam" id="PF00534">
    <property type="entry name" value="Glycos_transf_1"/>
    <property type="match status" value="1"/>
</dbReference>
<evidence type="ECO:0000259" key="2">
    <source>
        <dbReference type="Pfam" id="PF00534"/>
    </source>
</evidence>
<sequence length="370" mass="42038">MKVCHLTSAHPRDDTRIFVKMCRSCAEQGWDTSLVVADNLGDENKDGVKVYDVGFHSNKRLKRFTQIVWSVYKKAVDLNADIYHLHDPELLSIALLLKSKSKKVIFDAHEDLPKQVLSKPYLKPYQAKAISFVAKNFERFVCKKLDGVVAATPFIQEKFLTYGCNSEAINNFPKLEEFSKVKVKVNKESKVFSACYIGNISKVRGIIEMLDALQASNDVSLSIAGKFNDPTLEKEANAHPAWNKVEDHGWLNRHEVSDLMANSSVGLVTLHPIINYQDALPVKMFEYMAAGIPLIATDIPYWKQIIERSECGLVVDPFNPEEYADKLKYLQDNPDLCTKMGENGKKAIEKKYNWTIEKHKLASFYSRIVN</sequence>
<comment type="caution">
    <text evidence="4">The sequence shown here is derived from an EMBL/GenBank/DDBJ whole genome shotgun (WGS) entry which is preliminary data.</text>
</comment>
<dbReference type="PANTHER" id="PTHR46401">
    <property type="entry name" value="GLYCOSYLTRANSFERASE WBBK-RELATED"/>
    <property type="match status" value="1"/>
</dbReference>
<dbReference type="CDD" id="cd03794">
    <property type="entry name" value="GT4_WbuB-like"/>
    <property type="match status" value="1"/>
</dbReference>
<dbReference type="GO" id="GO:0016757">
    <property type="term" value="F:glycosyltransferase activity"/>
    <property type="evidence" value="ECO:0007669"/>
    <property type="project" value="InterPro"/>
</dbReference>
<dbReference type="InterPro" id="IPR001296">
    <property type="entry name" value="Glyco_trans_1"/>
</dbReference>
<dbReference type="SUPFAM" id="SSF53756">
    <property type="entry name" value="UDP-Glycosyltransferase/glycogen phosphorylase"/>
    <property type="match status" value="1"/>
</dbReference>
<evidence type="ECO:0000313" key="4">
    <source>
        <dbReference type="EMBL" id="TLX45361.1"/>
    </source>
</evidence>
<keyword evidence="1 4" id="KW-0808">Transferase</keyword>
<evidence type="ECO:0000259" key="3">
    <source>
        <dbReference type="Pfam" id="PF13439"/>
    </source>
</evidence>
<protein>
    <submittedName>
        <fullName evidence="4">Glycosyl transferase</fullName>
    </submittedName>
</protein>
<dbReference type="Pfam" id="PF13439">
    <property type="entry name" value="Glyco_transf_4"/>
    <property type="match status" value="1"/>
</dbReference>
<accession>A0A5R9PX03</accession>
<reference evidence="4 5" key="1">
    <citation type="submission" date="2018-01" db="EMBL/GenBank/DDBJ databases">
        <title>Co-occurrence of chitin degradation, pigmentation and bioactivity in marine Pseudoalteromonas.</title>
        <authorList>
            <person name="Paulsen S."/>
            <person name="Gram L."/>
            <person name="Machado H."/>
        </authorList>
    </citation>
    <scope>NUCLEOTIDE SEQUENCE [LARGE SCALE GENOMIC DNA]</scope>
    <source>
        <strain evidence="4 5">S3663</strain>
    </source>
</reference>
<feature type="domain" description="Glycosyltransferase subfamily 4-like N-terminal" evidence="3">
    <location>
        <begin position="19"/>
        <end position="168"/>
    </location>
</feature>
<dbReference type="InterPro" id="IPR028098">
    <property type="entry name" value="Glyco_trans_4-like_N"/>
</dbReference>
<proteinExistence type="predicted"/>
<gene>
    <name evidence="4" type="ORF">C1E24_19360</name>
</gene>
<dbReference type="Proteomes" id="UP000309186">
    <property type="component" value="Unassembled WGS sequence"/>
</dbReference>
<dbReference type="Gene3D" id="3.40.50.2000">
    <property type="entry name" value="Glycogen Phosphorylase B"/>
    <property type="match status" value="2"/>
</dbReference>
<evidence type="ECO:0000256" key="1">
    <source>
        <dbReference type="ARBA" id="ARBA00022679"/>
    </source>
</evidence>
<dbReference type="AlphaFoldDB" id="A0A5R9PX03"/>
<dbReference type="RefSeq" id="WP_138484309.1">
    <property type="nucleotide sequence ID" value="NZ_PPSW01000039.1"/>
</dbReference>
<dbReference type="PANTHER" id="PTHR46401:SF2">
    <property type="entry name" value="GLYCOSYLTRANSFERASE WBBK-RELATED"/>
    <property type="match status" value="1"/>
</dbReference>
<dbReference type="OrthoDB" id="9815351at2"/>
<organism evidence="4 5">
    <name type="scientific">Pseudoalteromonas phenolica</name>
    <dbReference type="NCBI Taxonomy" id="161398"/>
    <lineage>
        <taxon>Bacteria</taxon>
        <taxon>Pseudomonadati</taxon>
        <taxon>Pseudomonadota</taxon>
        <taxon>Gammaproteobacteria</taxon>
        <taxon>Alteromonadales</taxon>
        <taxon>Pseudoalteromonadaceae</taxon>
        <taxon>Pseudoalteromonas</taxon>
    </lineage>
</organism>
<name>A0A5R9PX03_9GAMM</name>
<feature type="domain" description="Glycosyl transferase family 1" evidence="2">
    <location>
        <begin position="182"/>
        <end position="346"/>
    </location>
</feature>